<comment type="caution">
    <text evidence="3">The sequence shown here is derived from an EMBL/GenBank/DDBJ whole genome shotgun (WGS) entry which is preliminary data.</text>
</comment>
<keyword evidence="4" id="KW-1185">Reference proteome</keyword>
<dbReference type="OrthoDB" id="4485682at2759"/>
<keyword evidence="1" id="KW-0175">Coiled coil</keyword>
<dbReference type="AlphaFoldDB" id="A0A0F8D8F6"/>
<dbReference type="Proteomes" id="UP000034841">
    <property type="component" value="Unassembled WGS sequence"/>
</dbReference>
<evidence type="ECO:0000256" key="1">
    <source>
        <dbReference type="SAM" id="Coils"/>
    </source>
</evidence>
<sequence>MLFQAYAACRPAELVDGTKRRGAKDPLLEEEDEKEVSSHKNDNCDTRSSRRIIIDEEDSEPEDDDDDTMFDENDGYDSGIAERPETTEGPETEPATYAFYLDRIGKDLGSEEKWITYCLRRGNANAIIGVAPDAVVDQVMRHDPMTGCLANANAYLNQRVGFNVQDAYLERDPSADGLTRAFTHMSIRCNPEVPKAIPKSELEMLEKDPDVIELSRRVRLMSISMRQQYKLIRLSLKVVLKEYRQLRQDLRNSEKRFRDEMTEVYQEACRRRLHNAELERQLSGKTVDREIEPTLEHHLEERTQLQRILCDFNMNLSPRDITDRKVRAVNLMAVLASRRELRQPTPNQLYGDAQDAPDALGEVKSGCSVVKEVEEIPLVLEKTQCIYCIGNEQLSYQQRTFRFSRVSHMMDHVAKVHPRREPARAIFVCHHPQCKPLGNFLTSLDHFKGHVQKVHGVKLRK</sequence>
<dbReference type="PANTHER" id="PTHR37535:SF4">
    <property type="entry name" value="FLUG DOMAIN-CONTAINING PROTEIN"/>
    <property type="match status" value="1"/>
</dbReference>
<dbReference type="Pfam" id="PF11917">
    <property type="entry name" value="DUF3435"/>
    <property type="match status" value="1"/>
</dbReference>
<dbReference type="PANTHER" id="PTHR37535">
    <property type="entry name" value="FLUG DOMAIN PROTEIN"/>
    <property type="match status" value="1"/>
</dbReference>
<organism evidence="3 4">
    <name type="scientific">Ceratocystis fimbriata f. sp. platani</name>
    <dbReference type="NCBI Taxonomy" id="88771"/>
    <lineage>
        <taxon>Eukaryota</taxon>
        <taxon>Fungi</taxon>
        <taxon>Dikarya</taxon>
        <taxon>Ascomycota</taxon>
        <taxon>Pezizomycotina</taxon>
        <taxon>Sordariomycetes</taxon>
        <taxon>Hypocreomycetidae</taxon>
        <taxon>Microascales</taxon>
        <taxon>Ceratocystidaceae</taxon>
        <taxon>Ceratocystis</taxon>
    </lineage>
</organism>
<feature type="compositionally biased region" description="Basic and acidic residues" evidence="2">
    <location>
        <begin position="16"/>
        <end position="27"/>
    </location>
</feature>
<protein>
    <recommendedName>
        <fullName evidence="5">C2H2-type domain-containing protein</fullName>
    </recommendedName>
</protein>
<proteinExistence type="predicted"/>
<feature type="compositionally biased region" description="Basic and acidic residues" evidence="2">
    <location>
        <begin position="35"/>
        <end position="54"/>
    </location>
</feature>
<feature type="region of interest" description="Disordered" evidence="2">
    <location>
        <begin position="15"/>
        <end position="93"/>
    </location>
</feature>
<name>A0A0F8D8F6_CERFI</name>
<feature type="compositionally biased region" description="Acidic residues" evidence="2">
    <location>
        <begin position="55"/>
        <end position="75"/>
    </location>
</feature>
<evidence type="ECO:0000313" key="4">
    <source>
        <dbReference type="Proteomes" id="UP000034841"/>
    </source>
</evidence>
<dbReference type="InterPro" id="IPR021842">
    <property type="entry name" value="DUF3435"/>
</dbReference>
<evidence type="ECO:0000313" key="3">
    <source>
        <dbReference type="EMBL" id="KKF92404.1"/>
    </source>
</evidence>
<dbReference type="EMBL" id="LBBL01000425">
    <property type="protein sequence ID" value="KKF92404.1"/>
    <property type="molecule type" value="Genomic_DNA"/>
</dbReference>
<gene>
    <name evidence="3" type="ORF">CFO_g5244</name>
</gene>
<feature type="coiled-coil region" evidence="1">
    <location>
        <begin position="236"/>
        <end position="263"/>
    </location>
</feature>
<accession>A0A0F8D8F6</accession>
<reference evidence="3 4" key="1">
    <citation type="submission" date="2015-04" db="EMBL/GenBank/DDBJ databases">
        <title>Genome sequence of Ceratocystis platani, a major pathogen of plane trees.</title>
        <authorList>
            <person name="Belbahri L."/>
        </authorList>
    </citation>
    <scope>NUCLEOTIDE SEQUENCE [LARGE SCALE GENOMIC DNA]</scope>
    <source>
        <strain evidence="3 4">CFO</strain>
    </source>
</reference>
<evidence type="ECO:0008006" key="5">
    <source>
        <dbReference type="Google" id="ProtNLM"/>
    </source>
</evidence>
<evidence type="ECO:0000256" key="2">
    <source>
        <dbReference type="SAM" id="MobiDB-lite"/>
    </source>
</evidence>